<dbReference type="Proteomes" id="UP000266841">
    <property type="component" value="Unassembled WGS sequence"/>
</dbReference>
<proteinExistence type="predicted"/>
<organism evidence="2 3">
    <name type="scientific">Thalassiosira oceanica</name>
    <name type="common">Marine diatom</name>
    <dbReference type="NCBI Taxonomy" id="159749"/>
    <lineage>
        <taxon>Eukaryota</taxon>
        <taxon>Sar</taxon>
        <taxon>Stramenopiles</taxon>
        <taxon>Ochrophyta</taxon>
        <taxon>Bacillariophyta</taxon>
        <taxon>Coscinodiscophyceae</taxon>
        <taxon>Thalassiosirophycidae</taxon>
        <taxon>Thalassiosirales</taxon>
        <taxon>Thalassiosiraceae</taxon>
        <taxon>Thalassiosira</taxon>
    </lineage>
</organism>
<dbReference type="EMBL" id="AGNL01041615">
    <property type="protein sequence ID" value="EJK51451.1"/>
    <property type="molecule type" value="Genomic_DNA"/>
</dbReference>
<reference evidence="2 3" key="1">
    <citation type="journal article" date="2012" name="Genome Biol.">
        <title>Genome and low-iron response of an oceanic diatom adapted to chronic iron limitation.</title>
        <authorList>
            <person name="Lommer M."/>
            <person name="Specht M."/>
            <person name="Roy A.S."/>
            <person name="Kraemer L."/>
            <person name="Andreson R."/>
            <person name="Gutowska M.A."/>
            <person name="Wolf J."/>
            <person name="Bergner S.V."/>
            <person name="Schilhabel M.B."/>
            <person name="Klostermeier U.C."/>
            <person name="Beiko R.G."/>
            <person name="Rosenstiel P."/>
            <person name="Hippler M."/>
            <person name="Laroche J."/>
        </authorList>
    </citation>
    <scope>NUCLEOTIDE SEQUENCE [LARGE SCALE GENOMIC DNA]</scope>
    <source>
        <strain evidence="2 3">CCMP1005</strain>
    </source>
</reference>
<gene>
    <name evidence="2" type="ORF">THAOC_29374</name>
</gene>
<evidence type="ECO:0000256" key="1">
    <source>
        <dbReference type="SAM" id="MobiDB-lite"/>
    </source>
</evidence>
<dbReference type="AlphaFoldDB" id="K0RRA8"/>
<feature type="compositionally biased region" description="Basic and acidic residues" evidence="1">
    <location>
        <begin position="148"/>
        <end position="176"/>
    </location>
</feature>
<accession>K0RRA8</accession>
<keyword evidence="3" id="KW-1185">Reference proteome</keyword>
<feature type="compositionally biased region" description="Basic and acidic residues" evidence="1">
    <location>
        <begin position="27"/>
        <end position="50"/>
    </location>
</feature>
<evidence type="ECO:0000313" key="3">
    <source>
        <dbReference type="Proteomes" id="UP000266841"/>
    </source>
</evidence>
<evidence type="ECO:0000313" key="2">
    <source>
        <dbReference type="EMBL" id="EJK51451.1"/>
    </source>
</evidence>
<sequence>MKKNAGGVVVPVPGEADGAPRPAGRGGRREVDAPRPGVHREEAQELRDEPPPPLLQADQVPLVHKAAEPVVLQADNPRRGLRVLLPPPLPPGASLPRHEDEAAEDQGHRDEAHAEPGRGAQLLQRLADPPAPPRDEARAAPPAPAGGEARRGGRQGKEEGREGQGSRRLRGGDGRRPGPPRPLDAVSESMLSALRHQAAF</sequence>
<feature type="non-terminal residue" evidence="2">
    <location>
        <position position="200"/>
    </location>
</feature>
<feature type="region of interest" description="Disordered" evidence="1">
    <location>
        <begin position="1"/>
        <end position="59"/>
    </location>
</feature>
<feature type="compositionally biased region" description="Basic and acidic residues" evidence="1">
    <location>
        <begin position="96"/>
        <end position="116"/>
    </location>
</feature>
<protein>
    <submittedName>
        <fullName evidence="2">Uncharacterized protein</fullName>
    </submittedName>
</protein>
<feature type="compositionally biased region" description="Low complexity" evidence="1">
    <location>
        <begin position="1"/>
        <end position="23"/>
    </location>
</feature>
<name>K0RRA8_THAOC</name>
<comment type="caution">
    <text evidence="2">The sequence shown here is derived from an EMBL/GenBank/DDBJ whole genome shotgun (WGS) entry which is preliminary data.</text>
</comment>
<feature type="region of interest" description="Disordered" evidence="1">
    <location>
        <begin position="71"/>
        <end position="200"/>
    </location>
</feature>